<keyword evidence="4" id="KW-0539">Nucleus</keyword>
<evidence type="ECO:0000256" key="4">
    <source>
        <dbReference type="ARBA" id="ARBA00023242"/>
    </source>
</evidence>
<comment type="subcellular location">
    <subcellularLocation>
        <location evidence="1">Nucleus</location>
    </subcellularLocation>
</comment>
<dbReference type="GO" id="GO:0006364">
    <property type="term" value="P:rRNA processing"/>
    <property type="evidence" value="ECO:0007669"/>
    <property type="project" value="UniProtKB-KW"/>
</dbReference>
<dbReference type="STRING" id="6265.A0A0B2VUW6"/>
<feature type="compositionally biased region" description="Basic residues" evidence="5">
    <location>
        <begin position="378"/>
        <end position="392"/>
    </location>
</feature>
<dbReference type="PANTHER" id="PTHR13026">
    <property type="entry name" value="NNP-1 PROTEIN NOVEL NUCLEAR PROTEIN 1 NOP52"/>
    <property type="match status" value="1"/>
</dbReference>
<evidence type="ECO:0000256" key="2">
    <source>
        <dbReference type="ARBA" id="ARBA00006374"/>
    </source>
</evidence>
<evidence type="ECO:0000256" key="5">
    <source>
        <dbReference type="SAM" id="MobiDB-lite"/>
    </source>
</evidence>
<accession>A0A0B2VUW6</accession>
<evidence type="ECO:0000256" key="3">
    <source>
        <dbReference type="ARBA" id="ARBA00022552"/>
    </source>
</evidence>
<dbReference type="GO" id="GO:0030688">
    <property type="term" value="C:preribosome, small subunit precursor"/>
    <property type="evidence" value="ECO:0007669"/>
    <property type="project" value="InterPro"/>
</dbReference>
<dbReference type="PANTHER" id="PTHR13026:SF0">
    <property type="entry name" value="RIBOSOMAL RNA PROCESSING 1B"/>
    <property type="match status" value="1"/>
</dbReference>
<dbReference type="AlphaFoldDB" id="A0A0B2VUW6"/>
<dbReference type="EMBL" id="JPKZ01000843">
    <property type="protein sequence ID" value="KHN85204.1"/>
    <property type="molecule type" value="Genomic_DNA"/>
</dbReference>
<evidence type="ECO:0000313" key="7">
    <source>
        <dbReference type="Proteomes" id="UP000031036"/>
    </source>
</evidence>
<protein>
    <submittedName>
        <fullName evidence="6">Ribosomal RNA processing protein 1-like protein</fullName>
    </submittedName>
</protein>
<dbReference type="InterPro" id="IPR010301">
    <property type="entry name" value="RRP1"/>
</dbReference>
<feature type="region of interest" description="Disordered" evidence="5">
    <location>
        <begin position="321"/>
        <end position="392"/>
    </location>
</feature>
<name>A0A0B2VUW6_TOXCA</name>
<feature type="compositionally biased region" description="Basic residues" evidence="5">
    <location>
        <begin position="323"/>
        <end position="334"/>
    </location>
</feature>
<feature type="compositionally biased region" description="Basic residues" evidence="5">
    <location>
        <begin position="347"/>
        <end position="360"/>
    </location>
</feature>
<sequence>MEEAEIVFAQKLASGEPTTRKRALRTLHDWIRNESAKNDFDVNSMGRLCKGLHYVMWMQDKMLLQEELADNIASLITHFSSEQQSVLFVKSMLVSLSNEWCRVDRWRMDKFLMLMRRLLRKLFIHLREKKWKQSIVDEYMSAFKECAISADKNFAEGLKFHFASIFLDELDNAGGLEPERVTKLLEPFAQLLAVKQISNYLFDSVLREIFLTILHAYADEKAAALNDEDEPMGETTSDDHLRFNYGEIGQMLFDIGKNPEMRSDRRKRLYRASKKFKAAEMGEDPFRMVTKAETKVKARIPKAEILNAASRLLNEHVKDSVLRKKAKKRKRNAKKLHETPTSVSHRTITKKKTAQKTKRALGRDGKSGEKRRSGVVVKHSKGAKKKKSRKMK</sequence>
<dbReference type="OMA" id="REWVHID"/>
<proteinExistence type="inferred from homology"/>
<reference evidence="6 7" key="1">
    <citation type="submission" date="2014-11" db="EMBL/GenBank/DDBJ databases">
        <title>Genetic blueprint of the zoonotic pathogen Toxocara canis.</title>
        <authorList>
            <person name="Zhu X.-Q."/>
            <person name="Korhonen P.K."/>
            <person name="Cai H."/>
            <person name="Young N.D."/>
            <person name="Nejsum P."/>
            <person name="von Samson-Himmelstjerna G."/>
            <person name="Boag P.R."/>
            <person name="Tan P."/>
            <person name="Li Q."/>
            <person name="Min J."/>
            <person name="Yang Y."/>
            <person name="Wang X."/>
            <person name="Fang X."/>
            <person name="Hall R.S."/>
            <person name="Hofmann A."/>
            <person name="Sternberg P.W."/>
            <person name="Jex A.R."/>
            <person name="Gasser R.B."/>
        </authorList>
    </citation>
    <scope>NUCLEOTIDE SEQUENCE [LARGE SCALE GENOMIC DNA]</scope>
    <source>
        <strain evidence="6">PN_DK_2014</strain>
    </source>
</reference>
<feature type="compositionally biased region" description="Basic and acidic residues" evidence="5">
    <location>
        <begin position="361"/>
        <end position="372"/>
    </location>
</feature>
<organism evidence="6 7">
    <name type="scientific">Toxocara canis</name>
    <name type="common">Canine roundworm</name>
    <dbReference type="NCBI Taxonomy" id="6265"/>
    <lineage>
        <taxon>Eukaryota</taxon>
        <taxon>Metazoa</taxon>
        <taxon>Ecdysozoa</taxon>
        <taxon>Nematoda</taxon>
        <taxon>Chromadorea</taxon>
        <taxon>Rhabditida</taxon>
        <taxon>Spirurina</taxon>
        <taxon>Ascaridomorpha</taxon>
        <taxon>Ascaridoidea</taxon>
        <taxon>Toxocaridae</taxon>
        <taxon>Toxocara</taxon>
    </lineage>
</organism>
<comment type="similarity">
    <text evidence="2">Belongs to the RRP1 family.</text>
</comment>
<keyword evidence="3" id="KW-0698">rRNA processing</keyword>
<dbReference type="GO" id="GO:0005634">
    <property type="term" value="C:nucleus"/>
    <property type="evidence" value="ECO:0007669"/>
    <property type="project" value="UniProtKB-SubCell"/>
</dbReference>
<evidence type="ECO:0000256" key="1">
    <source>
        <dbReference type="ARBA" id="ARBA00004123"/>
    </source>
</evidence>
<evidence type="ECO:0000313" key="6">
    <source>
        <dbReference type="EMBL" id="KHN85204.1"/>
    </source>
</evidence>
<keyword evidence="7" id="KW-1185">Reference proteome</keyword>
<dbReference type="Pfam" id="PF05997">
    <property type="entry name" value="Nop52"/>
    <property type="match status" value="1"/>
</dbReference>
<gene>
    <name evidence="6" type="primary">C47E12.7</name>
    <name evidence="6" type="ORF">Tcan_04179</name>
</gene>
<dbReference type="Proteomes" id="UP000031036">
    <property type="component" value="Unassembled WGS sequence"/>
</dbReference>
<dbReference type="OrthoDB" id="2019504at2759"/>
<comment type="caution">
    <text evidence="6">The sequence shown here is derived from an EMBL/GenBank/DDBJ whole genome shotgun (WGS) entry which is preliminary data.</text>
</comment>